<evidence type="ECO:0000313" key="5">
    <source>
        <dbReference type="EMBL" id="MDC3419414.1"/>
    </source>
</evidence>
<keyword evidence="6" id="KW-1185">Reference proteome</keyword>
<keyword evidence="3 5" id="KW-0067">ATP-binding</keyword>
<dbReference type="Proteomes" id="UP001145072">
    <property type="component" value="Unassembled WGS sequence"/>
</dbReference>
<protein>
    <submittedName>
        <fullName evidence="5">ABC transporter ATP-binding protein</fullName>
    </submittedName>
</protein>
<dbReference type="SUPFAM" id="SSF52540">
    <property type="entry name" value="P-loop containing nucleoside triphosphate hydrolases"/>
    <property type="match status" value="1"/>
</dbReference>
<evidence type="ECO:0000256" key="3">
    <source>
        <dbReference type="ARBA" id="ARBA00022840"/>
    </source>
</evidence>
<dbReference type="EMBL" id="JAMQJZ010000002">
    <property type="protein sequence ID" value="MDC3419414.1"/>
    <property type="molecule type" value="Genomic_DNA"/>
</dbReference>
<keyword evidence="1" id="KW-0813">Transport</keyword>
<evidence type="ECO:0000256" key="2">
    <source>
        <dbReference type="ARBA" id="ARBA00022741"/>
    </source>
</evidence>
<organism evidence="5 6">
    <name type="scientific">Aquibacillus koreensis</name>
    <dbReference type="NCBI Taxonomy" id="279446"/>
    <lineage>
        <taxon>Bacteria</taxon>
        <taxon>Bacillati</taxon>
        <taxon>Bacillota</taxon>
        <taxon>Bacilli</taxon>
        <taxon>Bacillales</taxon>
        <taxon>Bacillaceae</taxon>
        <taxon>Aquibacillus</taxon>
    </lineage>
</organism>
<accession>A0A9X3WL72</accession>
<dbReference type="PANTHER" id="PTHR42939:SF1">
    <property type="entry name" value="ABC TRANSPORTER ATP-BINDING PROTEIN ALBC-RELATED"/>
    <property type="match status" value="1"/>
</dbReference>
<dbReference type="InterPro" id="IPR027417">
    <property type="entry name" value="P-loop_NTPase"/>
</dbReference>
<dbReference type="InterPro" id="IPR017871">
    <property type="entry name" value="ABC_transporter-like_CS"/>
</dbReference>
<dbReference type="AlphaFoldDB" id="A0A9X3WL72"/>
<dbReference type="InterPro" id="IPR051782">
    <property type="entry name" value="ABC_Transporter_VariousFunc"/>
</dbReference>
<dbReference type="CDD" id="cd03230">
    <property type="entry name" value="ABC_DR_subfamily_A"/>
    <property type="match status" value="1"/>
</dbReference>
<feature type="domain" description="ABC transporter" evidence="4">
    <location>
        <begin position="4"/>
        <end position="231"/>
    </location>
</feature>
<dbReference type="Pfam" id="PF00005">
    <property type="entry name" value="ABC_tran"/>
    <property type="match status" value="1"/>
</dbReference>
<evidence type="ECO:0000313" key="6">
    <source>
        <dbReference type="Proteomes" id="UP001145072"/>
    </source>
</evidence>
<proteinExistence type="predicted"/>
<dbReference type="PANTHER" id="PTHR42939">
    <property type="entry name" value="ABC TRANSPORTER ATP-BINDING PROTEIN ALBC-RELATED"/>
    <property type="match status" value="1"/>
</dbReference>
<reference evidence="5" key="1">
    <citation type="submission" date="2022-06" db="EMBL/GenBank/DDBJ databases">
        <title>Aquibacillus sp. a new bacterium isolated from soil saline samples.</title>
        <authorList>
            <person name="Galisteo C."/>
            <person name="De La Haba R."/>
            <person name="Sanchez-Porro C."/>
            <person name="Ventosa A."/>
        </authorList>
    </citation>
    <scope>NUCLEOTIDE SEQUENCE</scope>
    <source>
        <strain evidence="5">JCM 12387</strain>
    </source>
</reference>
<dbReference type="GO" id="GO:0005524">
    <property type="term" value="F:ATP binding"/>
    <property type="evidence" value="ECO:0007669"/>
    <property type="project" value="UniProtKB-KW"/>
</dbReference>
<dbReference type="Gene3D" id="3.40.50.300">
    <property type="entry name" value="P-loop containing nucleotide triphosphate hydrolases"/>
    <property type="match status" value="1"/>
</dbReference>
<evidence type="ECO:0000256" key="1">
    <source>
        <dbReference type="ARBA" id="ARBA00022448"/>
    </source>
</evidence>
<keyword evidence="2" id="KW-0547">Nucleotide-binding</keyword>
<gene>
    <name evidence="5" type="ORF">NC661_03435</name>
</gene>
<dbReference type="SMART" id="SM00382">
    <property type="entry name" value="AAA"/>
    <property type="match status" value="1"/>
</dbReference>
<dbReference type="InterPro" id="IPR003439">
    <property type="entry name" value="ABC_transporter-like_ATP-bd"/>
</dbReference>
<comment type="caution">
    <text evidence="5">The sequence shown here is derived from an EMBL/GenBank/DDBJ whole genome shotgun (WGS) entry which is preliminary data.</text>
</comment>
<sequence length="233" mass="26082">MMTLKVEHISKSYKHNEALSPFSFETGPGQCVVLCGGNGAGKSTMIQILAGLSTPTTGNVMLDDINLGQAREHYVEHIGYMPDSFPAQPFISVQEMLAFYASYRPSASKDQVPAILERIGLMEKKDEIIKRLSKGMRQRLLFGQALLGSPRLLLMDEPTNGLDPYWINEFVRIVKEVQQTGTIVVLSTHMMDVAADLGDTIYFMKEGKVVQDFKRSEDNERTTLQLLDLHRNA</sequence>
<evidence type="ECO:0000259" key="4">
    <source>
        <dbReference type="PROSITE" id="PS50893"/>
    </source>
</evidence>
<dbReference type="PROSITE" id="PS50893">
    <property type="entry name" value="ABC_TRANSPORTER_2"/>
    <property type="match status" value="1"/>
</dbReference>
<dbReference type="RefSeq" id="WP_259869945.1">
    <property type="nucleotide sequence ID" value="NZ_JAMQJZ010000002.1"/>
</dbReference>
<dbReference type="GO" id="GO:0016887">
    <property type="term" value="F:ATP hydrolysis activity"/>
    <property type="evidence" value="ECO:0007669"/>
    <property type="project" value="InterPro"/>
</dbReference>
<name>A0A9X3WL72_9BACI</name>
<dbReference type="InterPro" id="IPR003593">
    <property type="entry name" value="AAA+_ATPase"/>
</dbReference>
<dbReference type="PROSITE" id="PS00211">
    <property type="entry name" value="ABC_TRANSPORTER_1"/>
    <property type="match status" value="1"/>
</dbReference>